<sequence>MERSGATIAFDYFKQKLLKSGENNSDEIIGEFDRVRRIFEYIEDGDLWRWKLENSKAFSSGLKDLNLEFNVQLNPSLFDQLLSLNLESVISQGMGSLSAKQKLIDDALDQSYEIVLAGGAFGRCLAVNADSVSELRSELGHQLATKSRNLKLRGIGAIVYRVPELENDEMLKISLRSVDSEDTTPISQEFGGGGHRNASSFMINSAEFEHWKVDKSAAF</sequence>
<dbReference type="Proteomes" id="UP001314170">
    <property type="component" value="Unassembled WGS sequence"/>
</dbReference>
<keyword evidence="2" id="KW-1185">Reference proteome</keyword>
<dbReference type="PANTHER" id="PTHR46922:SF4">
    <property type="entry name" value="DHHA1 DOMAIN PROTEIN"/>
    <property type="match status" value="1"/>
</dbReference>
<dbReference type="PANTHER" id="PTHR46922">
    <property type="entry name" value="DHHA1 DOMAIN PROTEIN"/>
    <property type="match status" value="1"/>
</dbReference>
<reference evidence="1 2" key="1">
    <citation type="submission" date="2024-01" db="EMBL/GenBank/DDBJ databases">
        <authorList>
            <person name="Waweru B."/>
        </authorList>
    </citation>
    <scope>NUCLEOTIDE SEQUENCE [LARGE SCALE GENOMIC DNA]</scope>
</reference>
<evidence type="ECO:0000313" key="2">
    <source>
        <dbReference type="Proteomes" id="UP001314170"/>
    </source>
</evidence>
<evidence type="ECO:0008006" key="3">
    <source>
        <dbReference type="Google" id="ProtNLM"/>
    </source>
</evidence>
<comment type="caution">
    <text evidence="1">The sequence shown here is derived from an EMBL/GenBank/DDBJ whole genome shotgun (WGS) entry which is preliminary data.</text>
</comment>
<proteinExistence type="predicted"/>
<name>A0AAV1R1P3_9ROSI</name>
<dbReference type="EMBL" id="CAWUPB010000871">
    <property type="protein sequence ID" value="CAK7327912.1"/>
    <property type="molecule type" value="Genomic_DNA"/>
</dbReference>
<gene>
    <name evidence="1" type="ORF">DCAF_LOCUS5630</name>
</gene>
<evidence type="ECO:0000313" key="1">
    <source>
        <dbReference type="EMBL" id="CAK7327912.1"/>
    </source>
</evidence>
<dbReference type="AlphaFoldDB" id="A0AAV1R1P3"/>
<dbReference type="InterPro" id="IPR038763">
    <property type="entry name" value="DHH_sf"/>
</dbReference>
<accession>A0AAV1R1P3</accession>
<dbReference type="SUPFAM" id="SSF64182">
    <property type="entry name" value="DHH phosphoesterases"/>
    <property type="match status" value="1"/>
</dbReference>
<protein>
    <recommendedName>
        <fullName evidence="3">DHHA1 domain-containing protein</fullName>
    </recommendedName>
</protein>
<organism evidence="1 2">
    <name type="scientific">Dovyalis caffra</name>
    <dbReference type="NCBI Taxonomy" id="77055"/>
    <lineage>
        <taxon>Eukaryota</taxon>
        <taxon>Viridiplantae</taxon>
        <taxon>Streptophyta</taxon>
        <taxon>Embryophyta</taxon>
        <taxon>Tracheophyta</taxon>
        <taxon>Spermatophyta</taxon>
        <taxon>Magnoliopsida</taxon>
        <taxon>eudicotyledons</taxon>
        <taxon>Gunneridae</taxon>
        <taxon>Pentapetalae</taxon>
        <taxon>rosids</taxon>
        <taxon>fabids</taxon>
        <taxon>Malpighiales</taxon>
        <taxon>Salicaceae</taxon>
        <taxon>Flacourtieae</taxon>
        <taxon>Dovyalis</taxon>
    </lineage>
</organism>
<dbReference type="Gene3D" id="3.10.310.30">
    <property type="match status" value="1"/>
</dbReference>